<dbReference type="InterPro" id="IPR019734">
    <property type="entry name" value="TPR_rpt"/>
</dbReference>
<dbReference type="SUPFAM" id="SSF48452">
    <property type="entry name" value="TPR-like"/>
    <property type="match status" value="1"/>
</dbReference>
<dbReference type="Proteomes" id="UP000656042">
    <property type="component" value="Unassembled WGS sequence"/>
</dbReference>
<reference evidence="2" key="2">
    <citation type="submission" date="2020-09" db="EMBL/GenBank/DDBJ databases">
        <authorList>
            <person name="Sun Q."/>
            <person name="Zhou Y."/>
        </authorList>
    </citation>
    <scope>NUCLEOTIDE SEQUENCE</scope>
    <source>
        <strain evidence="2">CGMCC 4.7299</strain>
    </source>
</reference>
<dbReference type="EMBL" id="BMMX01000019">
    <property type="protein sequence ID" value="GGL01556.1"/>
    <property type="molecule type" value="Genomic_DNA"/>
</dbReference>
<accession>A0A8J3C0L7</accession>
<dbReference type="PROSITE" id="PS50005">
    <property type="entry name" value="TPR"/>
    <property type="match status" value="1"/>
</dbReference>
<comment type="caution">
    <text evidence="2">The sequence shown here is derived from an EMBL/GenBank/DDBJ whole genome shotgun (WGS) entry which is preliminary data.</text>
</comment>
<evidence type="ECO:0000256" key="1">
    <source>
        <dbReference type="PROSITE-ProRule" id="PRU00339"/>
    </source>
</evidence>
<keyword evidence="1" id="KW-0802">TPR repeat</keyword>
<name>A0A8J3C0L7_9ACTN</name>
<dbReference type="InterPro" id="IPR011990">
    <property type="entry name" value="TPR-like_helical_dom_sf"/>
</dbReference>
<dbReference type="Pfam" id="PF14559">
    <property type="entry name" value="TPR_19"/>
    <property type="match status" value="1"/>
</dbReference>
<dbReference type="RefSeq" id="WP_189080793.1">
    <property type="nucleotide sequence ID" value="NZ_BMMX01000019.1"/>
</dbReference>
<evidence type="ECO:0000313" key="2">
    <source>
        <dbReference type="EMBL" id="GGL01556.1"/>
    </source>
</evidence>
<proteinExistence type="predicted"/>
<organism evidence="2 3">
    <name type="scientific">Mangrovihabitans endophyticus</name>
    <dbReference type="NCBI Taxonomy" id="1751298"/>
    <lineage>
        <taxon>Bacteria</taxon>
        <taxon>Bacillati</taxon>
        <taxon>Actinomycetota</taxon>
        <taxon>Actinomycetes</taxon>
        <taxon>Micromonosporales</taxon>
        <taxon>Micromonosporaceae</taxon>
        <taxon>Mangrovihabitans</taxon>
    </lineage>
</organism>
<protein>
    <recommendedName>
        <fullName evidence="4">Tetratricopeptide repeat-containing protein</fullName>
    </recommendedName>
</protein>
<dbReference type="Gene3D" id="1.25.40.10">
    <property type="entry name" value="Tetratricopeptide repeat domain"/>
    <property type="match status" value="1"/>
</dbReference>
<dbReference type="AlphaFoldDB" id="A0A8J3C0L7"/>
<reference evidence="2" key="1">
    <citation type="journal article" date="2014" name="Int. J. Syst. Evol. Microbiol.">
        <title>Complete genome sequence of Corynebacterium casei LMG S-19264T (=DSM 44701T), isolated from a smear-ripened cheese.</title>
        <authorList>
            <consortium name="US DOE Joint Genome Institute (JGI-PGF)"/>
            <person name="Walter F."/>
            <person name="Albersmeier A."/>
            <person name="Kalinowski J."/>
            <person name="Ruckert C."/>
        </authorList>
    </citation>
    <scope>NUCLEOTIDE SEQUENCE</scope>
    <source>
        <strain evidence="2">CGMCC 4.7299</strain>
    </source>
</reference>
<dbReference type="SMART" id="SM00028">
    <property type="entry name" value="TPR"/>
    <property type="match status" value="2"/>
</dbReference>
<gene>
    <name evidence="2" type="ORF">GCM10012284_40190</name>
</gene>
<evidence type="ECO:0000313" key="3">
    <source>
        <dbReference type="Proteomes" id="UP000656042"/>
    </source>
</evidence>
<evidence type="ECO:0008006" key="4">
    <source>
        <dbReference type="Google" id="ProtNLM"/>
    </source>
</evidence>
<sequence>MNDARRSADHDLAQARAALARGEMSHAAGHLAGAIAHAPTLPETHELLSLLAARADGGLDLFPLERHAFVGTIVARAHLLAAAGRPEDGLPLLVAASGNTPGTDWAGVPWVSDPALAVRMEPSLLARVVMQLCTAIGDPAPLQGRDSLRPYLTLMRHAVTAHPGHALLLGAGSALARRLGETRLAVDWAELAVAAESTKLGEIWLGYAYRSAGRTGEALEALGRAVAHDPDDLSVYADIAATLADDGRLDEALSWADRALARDPTYDCAVHTAGRLRFRADGDLTHLVRVADFQRDHPDDAHEHTDLADCCRGVPWLGHVPPAGFPRHDPRRRPPVSQRPSAAAIERLRRVASPTWGHPPTAYDAALGLVLVEPDELLALLIHTPPVDPGMAGSASRSDRAWWERTARVWACLGLLHHGADEPWACSARRRRLVELVSDGTDQITEAALFALVVYAWVDPAARIDVAALITRRLIDAARGENGMSTASAWSIAQMALATPEIDPAASRLAASMAEARAATLGPDVPQQRRRGTTRRLLRWLSGGLSPRSPQ</sequence>
<feature type="repeat" description="TPR" evidence="1">
    <location>
        <begin position="199"/>
        <end position="232"/>
    </location>
</feature>
<keyword evidence="3" id="KW-1185">Reference proteome</keyword>